<dbReference type="EMBL" id="KK914892">
    <property type="protein sequence ID" value="KDP26932.1"/>
    <property type="molecule type" value="Genomic_DNA"/>
</dbReference>
<evidence type="ECO:0000313" key="3">
    <source>
        <dbReference type="Proteomes" id="UP000027138"/>
    </source>
</evidence>
<feature type="signal peptide" evidence="1">
    <location>
        <begin position="1"/>
        <end position="26"/>
    </location>
</feature>
<feature type="chain" id="PRO_5001643116" description="DUF538 domain-containing protein" evidence="1">
    <location>
        <begin position="27"/>
        <end position="170"/>
    </location>
</feature>
<proteinExistence type="predicted"/>
<keyword evidence="3" id="KW-1185">Reference proteome</keyword>
<protein>
    <recommendedName>
        <fullName evidence="4">DUF538 domain-containing protein</fullName>
    </recommendedName>
</protein>
<organism evidence="2 3">
    <name type="scientific">Jatropha curcas</name>
    <name type="common">Barbados nut</name>
    <dbReference type="NCBI Taxonomy" id="180498"/>
    <lineage>
        <taxon>Eukaryota</taxon>
        <taxon>Viridiplantae</taxon>
        <taxon>Streptophyta</taxon>
        <taxon>Embryophyta</taxon>
        <taxon>Tracheophyta</taxon>
        <taxon>Spermatophyta</taxon>
        <taxon>Magnoliopsida</taxon>
        <taxon>eudicotyledons</taxon>
        <taxon>Gunneridae</taxon>
        <taxon>Pentapetalae</taxon>
        <taxon>rosids</taxon>
        <taxon>fabids</taxon>
        <taxon>Malpighiales</taxon>
        <taxon>Euphorbiaceae</taxon>
        <taxon>Crotonoideae</taxon>
        <taxon>Jatropheae</taxon>
        <taxon>Jatropha</taxon>
    </lineage>
</organism>
<dbReference type="SUPFAM" id="SSF141562">
    <property type="entry name" value="At5g01610-like"/>
    <property type="match status" value="1"/>
</dbReference>
<evidence type="ECO:0008006" key="4">
    <source>
        <dbReference type="Google" id="ProtNLM"/>
    </source>
</evidence>
<dbReference type="Gene3D" id="2.30.240.10">
    <property type="entry name" value="At5g01610-like"/>
    <property type="match status" value="1"/>
</dbReference>
<evidence type="ECO:0000256" key="1">
    <source>
        <dbReference type="SAM" id="SignalP"/>
    </source>
</evidence>
<dbReference type="OrthoDB" id="622488at2759"/>
<dbReference type="STRING" id="180498.A0A067JSR8"/>
<dbReference type="InterPro" id="IPR036758">
    <property type="entry name" value="At5g01610-like"/>
</dbReference>
<dbReference type="PANTHER" id="PTHR31676">
    <property type="entry name" value="T31J12.3 PROTEIN-RELATED"/>
    <property type="match status" value="1"/>
</dbReference>
<dbReference type="AlphaFoldDB" id="A0A067JSR8"/>
<dbReference type="InterPro" id="IPR007493">
    <property type="entry name" value="DUF538"/>
</dbReference>
<evidence type="ECO:0000313" key="2">
    <source>
        <dbReference type="EMBL" id="KDP26932.1"/>
    </source>
</evidence>
<dbReference type="Proteomes" id="UP000027138">
    <property type="component" value="Unassembled WGS sequence"/>
</dbReference>
<sequence>MAYRKITISLYLLSLFFLSKTHLSLSLTDPSLNRDRLPLPQSILDVHDLLPLFGLPRGLLPDNVKSYTLSPSGSFTVQLKSTCYVHFDQLVYYAEEIKGKLSYGAVHDVSGIQAKKLFIWLPVSGIEVSRDDDMIEFFVGSLSQKLPAKQFEDIPACKSKVGLRNNLDSM</sequence>
<accession>A0A067JSR8</accession>
<dbReference type="Pfam" id="PF04398">
    <property type="entry name" value="DUF538"/>
    <property type="match status" value="1"/>
</dbReference>
<name>A0A067JSR8_JATCU</name>
<gene>
    <name evidence="2" type="ORF">JCGZ_21025</name>
</gene>
<dbReference type="PANTHER" id="PTHR31676:SF96">
    <property type="entry name" value="EXPRESSED PROTEIN"/>
    <property type="match status" value="1"/>
</dbReference>
<keyword evidence="1" id="KW-0732">Signal</keyword>
<reference evidence="2 3" key="1">
    <citation type="journal article" date="2014" name="PLoS ONE">
        <title>Global Analysis of Gene Expression Profiles in Physic Nut (Jatropha curcas L.) Seedlings Exposed to Salt Stress.</title>
        <authorList>
            <person name="Zhang L."/>
            <person name="Zhang C."/>
            <person name="Wu P."/>
            <person name="Chen Y."/>
            <person name="Li M."/>
            <person name="Jiang H."/>
            <person name="Wu G."/>
        </authorList>
    </citation>
    <scope>NUCLEOTIDE SEQUENCE [LARGE SCALE GENOMIC DNA]</scope>
    <source>
        <strain evidence="3">cv. GZQX0401</strain>
        <tissue evidence="2">Young leaves</tissue>
    </source>
</reference>